<feature type="domain" description="DUF397" evidence="1">
    <location>
        <begin position="6"/>
        <end position="56"/>
    </location>
</feature>
<dbReference type="Proteomes" id="UP001257948">
    <property type="component" value="Unassembled WGS sequence"/>
</dbReference>
<keyword evidence="3" id="KW-1185">Reference proteome</keyword>
<dbReference type="RefSeq" id="WP_314203257.1">
    <property type="nucleotide sequence ID" value="NZ_JAVTLL010000016.1"/>
</dbReference>
<dbReference type="EMBL" id="JAVTLL010000016">
    <property type="protein sequence ID" value="MDT7843767.1"/>
    <property type="molecule type" value="Genomic_DNA"/>
</dbReference>
<protein>
    <submittedName>
        <fullName evidence="2">DUF397 domain-containing protein</fullName>
    </submittedName>
</protein>
<evidence type="ECO:0000259" key="1">
    <source>
        <dbReference type="Pfam" id="PF04149"/>
    </source>
</evidence>
<name>A0ABU3LWZ4_9ACTN</name>
<evidence type="ECO:0000313" key="3">
    <source>
        <dbReference type="Proteomes" id="UP001257948"/>
    </source>
</evidence>
<organism evidence="2 3">
    <name type="scientific">Streptomyces justiciae</name>
    <dbReference type="NCBI Taxonomy" id="2780140"/>
    <lineage>
        <taxon>Bacteria</taxon>
        <taxon>Bacillati</taxon>
        <taxon>Actinomycetota</taxon>
        <taxon>Actinomycetes</taxon>
        <taxon>Kitasatosporales</taxon>
        <taxon>Streptomycetaceae</taxon>
        <taxon>Streptomyces</taxon>
    </lineage>
</organism>
<evidence type="ECO:0000313" key="2">
    <source>
        <dbReference type="EMBL" id="MDT7843767.1"/>
    </source>
</evidence>
<dbReference type="InterPro" id="IPR007278">
    <property type="entry name" value="DUF397"/>
</dbReference>
<reference evidence="3" key="1">
    <citation type="submission" date="2023-07" db="EMBL/GenBank/DDBJ databases">
        <title>Draft genome sequence of the endophytic actinobacterium Streptomyces justiciae WPN32, a potential antibiotic producer.</title>
        <authorList>
            <person name="Yasawong M."/>
            <person name="Pana W."/>
            <person name="Ganta P."/>
            <person name="Santapan N."/>
            <person name="Songngamsuk T."/>
            <person name="Phatcharaharikarn M."/>
            <person name="Kerdtoob S."/>
            <person name="Nantapong N."/>
        </authorList>
    </citation>
    <scope>NUCLEOTIDE SEQUENCE [LARGE SCALE GENOMIC DNA]</scope>
    <source>
        <strain evidence="3">WPN32</strain>
    </source>
</reference>
<proteinExistence type="predicted"/>
<gene>
    <name evidence="2" type="ORF">RQC66_23890</name>
</gene>
<dbReference type="Pfam" id="PF04149">
    <property type="entry name" value="DUF397"/>
    <property type="match status" value="1"/>
</dbReference>
<sequence>MNNEQLTWFKSSYSGGEGGECLEVAASPDTIHLRDSKTPEAPHLTLAPSTWAAFIGVFK</sequence>
<accession>A0ABU3LWZ4</accession>
<comment type="caution">
    <text evidence="2">The sequence shown here is derived from an EMBL/GenBank/DDBJ whole genome shotgun (WGS) entry which is preliminary data.</text>
</comment>